<feature type="transmembrane region" description="Helical" evidence="8">
    <location>
        <begin position="313"/>
        <end position="333"/>
    </location>
</feature>
<evidence type="ECO:0000313" key="10">
    <source>
        <dbReference type="Proteomes" id="UP000628775"/>
    </source>
</evidence>
<organism evidence="9 10">
    <name type="scientific">Pullulanibacillus camelliae</name>
    <dbReference type="NCBI Taxonomy" id="1707096"/>
    <lineage>
        <taxon>Bacteria</taxon>
        <taxon>Bacillati</taxon>
        <taxon>Bacillota</taxon>
        <taxon>Bacilli</taxon>
        <taxon>Bacillales</taxon>
        <taxon>Sporolactobacillaceae</taxon>
        <taxon>Pullulanibacillus</taxon>
    </lineage>
</organism>
<feature type="transmembrane region" description="Helical" evidence="8">
    <location>
        <begin position="195"/>
        <end position="217"/>
    </location>
</feature>
<feature type="transmembrane region" description="Helical" evidence="8">
    <location>
        <begin position="66"/>
        <end position="83"/>
    </location>
</feature>
<dbReference type="GO" id="GO:0022857">
    <property type="term" value="F:transmembrane transporter activity"/>
    <property type="evidence" value="ECO:0007669"/>
    <property type="project" value="InterPro"/>
</dbReference>
<gene>
    <name evidence="9" type="ORF">GCM10011391_30560</name>
</gene>
<dbReference type="AlphaFoldDB" id="A0A8J3DYC7"/>
<dbReference type="EMBL" id="BMIR01000016">
    <property type="protein sequence ID" value="GGE49682.1"/>
    <property type="molecule type" value="Genomic_DNA"/>
</dbReference>
<reference evidence="9" key="2">
    <citation type="submission" date="2020-09" db="EMBL/GenBank/DDBJ databases">
        <authorList>
            <person name="Sun Q."/>
            <person name="Zhou Y."/>
        </authorList>
    </citation>
    <scope>NUCLEOTIDE SEQUENCE</scope>
    <source>
        <strain evidence="9">CGMCC 1.15371</strain>
    </source>
</reference>
<feature type="transmembrane region" description="Helical" evidence="8">
    <location>
        <begin position="122"/>
        <end position="141"/>
    </location>
</feature>
<reference evidence="9" key="1">
    <citation type="journal article" date="2014" name="Int. J. Syst. Evol. Microbiol.">
        <title>Complete genome sequence of Corynebacterium casei LMG S-19264T (=DSM 44701T), isolated from a smear-ripened cheese.</title>
        <authorList>
            <consortium name="US DOE Joint Genome Institute (JGI-PGF)"/>
            <person name="Walter F."/>
            <person name="Albersmeier A."/>
            <person name="Kalinowski J."/>
            <person name="Ruckert C."/>
        </authorList>
    </citation>
    <scope>NUCLEOTIDE SEQUENCE</scope>
    <source>
        <strain evidence="9">CGMCC 1.15371</strain>
    </source>
</reference>
<evidence type="ECO:0000256" key="3">
    <source>
        <dbReference type="ARBA" id="ARBA00022448"/>
    </source>
</evidence>
<accession>A0A8J3DYC7</accession>
<evidence type="ECO:0000313" key="9">
    <source>
        <dbReference type="EMBL" id="GGE49682.1"/>
    </source>
</evidence>
<evidence type="ECO:0000256" key="4">
    <source>
        <dbReference type="ARBA" id="ARBA00022475"/>
    </source>
</evidence>
<evidence type="ECO:0000256" key="5">
    <source>
        <dbReference type="ARBA" id="ARBA00022692"/>
    </source>
</evidence>
<feature type="transmembrane region" description="Helical" evidence="8">
    <location>
        <begin position="238"/>
        <end position="271"/>
    </location>
</feature>
<keyword evidence="6 8" id="KW-1133">Transmembrane helix</keyword>
<feature type="transmembrane region" description="Helical" evidence="8">
    <location>
        <begin position="283"/>
        <end position="306"/>
    </location>
</feature>
<comment type="subcellular location">
    <subcellularLocation>
        <location evidence="1">Cell membrane</location>
        <topology evidence="1">Multi-pass membrane protein</topology>
    </subcellularLocation>
</comment>
<comment type="similarity">
    <text evidence="2">Belongs to the binding-protein-dependent transport system permease family. FecCD subfamily.</text>
</comment>
<dbReference type="PANTHER" id="PTHR30472">
    <property type="entry name" value="FERRIC ENTEROBACTIN TRANSPORT SYSTEM PERMEASE PROTEIN"/>
    <property type="match status" value="1"/>
</dbReference>
<evidence type="ECO:0000256" key="8">
    <source>
        <dbReference type="SAM" id="Phobius"/>
    </source>
</evidence>
<protein>
    <submittedName>
        <fullName evidence="9">Siderophore ABC transporter permease</fullName>
    </submittedName>
</protein>
<keyword evidence="7 8" id="KW-0472">Membrane</keyword>
<keyword evidence="10" id="KW-1185">Reference proteome</keyword>
<name>A0A8J3DYC7_9BACL</name>
<evidence type="ECO:0000256" key="7">
    <source>
        <dbReference type="ARBA" id="ARBA00023136"/>
    </source>
</evidence>
<dbReference type="CDD" id="cd06550">
    <property type="entry name" value="TM_ABC_iron-siderophores_like"/>
    <property type="match status" value="1"/>
</dbReference>
<keyword evidence="5 8" id="KW-0812">Transmembrane</keyword>
<evidence type="ECO:0000256" key="6">
    <source>
        <dbReference type="ARBA" id="ARBA00022989"/>
    </source>
</evidence>
<dbReference type="Gene3D" id="1.10.3470.10">
    <property type="entry name" value="ABC transporter involved in vitamin B12 uptake, BtuC"/>
    <property type="match status" value="1"/>
</dbReference>
<dbReference type="Proteomes" id="UP000628775">
    <property type="component" value="Unassembled WGS sequence"/>
</dbReference>
<sequence length="338" mass="35419">MVGVFRTNVIKTCGLIIIILLMLLCAMGSLILGYTDIHLHTVYSAFFHYSGTNDQVVVLDSRVPRMLIATAVGASLAISGILMQGLTRNPLASPNILGVNAGASFLIVVAVAFFHVDAINTMTWLAFGGAALSGVIVYFLSSLGPDGLTPVKLTLAGAAIAALFASLTQGVLTMSEPTLESVLYWLVGSVQGRDLHTLTHVLPYFACGWIIALLISAKMNTLALGDQVAKGVGQNTALVKGIAGLIIILLAGGSVAVAGPIGFIGIIIPHIAKWLVGQDFRWLIPYCAGLGAILLLVADISARFILHSGEVPVGIMTAIVGTPFFIFIARRGVFSHDA</sequence>
<dbReference type="PANTHER" id="PTHR30472:SF65">
    <property type="entry name" value="SIDEROPHORE TRANSPORT SYSTEM PERMEASE PROTEIN YFIZ-RELATED"/>
    <property type="match status" value="1"/>
</dbReference>
<feature type="transmembrane region" description="Helical" evidence="8">
    <location>
        <begin position="95"/>
        <end position="116"/>
    </location>
</feature>
<dbReference type="Pfam" id="PF01032">
    <property type="entry name" value="FecCD"/>
    <property type="match status" value="1"/>
</dbReference>
<keyword evidence="3" id="KW-0813">Transport</keyword>
<keyword evidence="4" id="KW-1003">Cell membrane</keyword>
<comment type="caution">
    <text evidence="9">The sequence shown here is derived from an EMBL/GenBank/DDBJ whole genome shotgun (WGS) entry which is preliminary data.</text>
</comment>
<dbReference type="FunFam" id="1.10.3470.10:FF:000001">
    <property type="entry name" value="Vitamin B12 ABC transporter permease BtuC"/>
    <property type="match status" value="1"/>
</dbReference>
<dbReference type="GO" id="GO:0005886">
    <property type="term" value="C:plasma membrane"/>
    <property type="evidence" value="ECO:0007669"/>
    <property type="project" value="UniProtKB-SubCell"/>
</dbReference>
<dbReference type="InterPro" id="IPR000522">
    <property type="entry name" value="ABC_transptr_permease_BtuC"/>
</dbReference>
<feature type="transmembrane region" description="Helical" evidence="8">
    <location>
        <begin position="153"/>
        <end position="175"/>
    </location>
</feature>
<evidence type="ECO:0000256" key="1">
    <source>
        <dbReference type="ARBA" id="ARBA00004651"/>
    </source>
</evidence>
<dbReference type="SUPFAM" id="SSF81345">
    <property type="entry name" value="ABC transporter involved in vitamin B12 uptake, BtuC"/>
    <property type="match status" value="1"/>
</dbReference>
<feature type="transmembrane region" description="Helical" evidence="8">
    <location>
        <begin position="12"/>
        <end position="34"/>
    </location>
</feature>
<evidence type="ECO:0000256" key="2">
    <source>
        <dbReference type="ARBA" id="ARBA00007935"/>
    </source>
</evidence>
<dbReference type="InterPro" id="IPR037294">
    <property type="entry name" value="ABC_BtuC-like"/>
</dbReference>
<proteinExistence type="inferred from homology"/>
<dbReference type="GO" id="GO:0033214">
    <property type="term" value="P:siderophore-iron import into cell"/>
    <property type="evidence" value="ECO:0007669"/>
    <property type="project" value="TreeGrafter"/>
</dbReference>